<dbReference type="EC" id="6.3.4.15" evidence="3"/>
<comment type="caution">
    <text evidence="6">The sequence shown here is derived from an EMBL/GenBank/DDBJ whole genome shotgun (WGS) entry which is preliminary data.</text>
</comment>
<keyword evidence="2" id="KW-0092">Biotin</keyword>
<evidence type="ECO:0000256" key="2">
    <source>
        <dbReference type="ARBA" id="ARBA00023267"/>
    </source>
</evidence>
<evidence type="ECO:0000259" key="5">
    <source>
        <dbReference type="PROSITE" id="PS51733"/>
    </source>
</evidence>
<dbReference type="InterPro" id="IPR045864">
    <property type="entry name" value="aa-tRNA-synth_II/BPL/LPL"/>
</dbReference>
<dbReference type="Pfam" id="PF03099">
    <property type="entry name" value="BPL_LplA_LipB"/>
    <property type="match status" value="1"/>
</dbReference>
<dbReference type="InterPro" id="IPR004143">
    <property type="entry name" value="BPL_LPL_catalytic"/>
</dbReference>
<dbReference type="SUPFAM" id="SSF55681">
    <property type="entry name" value="Class II aaRS and biotin synthetases"/>
    <property type="match status" value="1"/>
</dbReference>
<comment type="catalytic activity">
    <reaction evidence="4">
        <text>biotin + L-lysyl-[protein] + ATP = N(6)-biotinyl-L-lysyl-[protein] + AMP + diphosphate + H(+)</text>
        <dbReference type="Rhea" id="RHEA:11756"/>
        <dbReference type="Rhea" id="RHEA-COMP:9752"/>
        <dbReference type="Rhea" id="RHEA-COMP:10505"/>
        <dbReference type="ChEBI" id="CHEBI:15378"/>
        <dbReference type="ChEBI" id="CHEBI:29969"/>
        <dbReference type="ChEBI" id="CHEBI:30616"/>
        <dbReference type="ChEBI" id="CHEBI:33019"/>
        <dbReference type="ChEBI" id="CHEBI:57586"/>
        <dbReference type="ChEBI" id="CHEBI:83144"/>
        <dbReference type="ChEBI" id="CHEBI:456215"/>
        <dbReference type="EC" id="6.3.4.15"/>
    </reaction>
</comment>
<evidence type="ECO:0000313" key="7">
    <source>
        <dbReference type="Proteomes" id="UP000321577"/>
    </source>
</evidence>
<dbReference type="NCBIfam" id="TIGR00121">
    <property type="entry name" value="birA_ligase"/>
    <property type="match status" value="1"/>
</dbReference>
<dbReference type="PROSITE" id="PS51733">
    <property type="entry name" value="BPL_LPL_CATALYTIC"/>
    <property type="match status" value="1"/>
</dbReference>
<dbReference type="PANTHER" id="PTHR12835">
    <property type="entry name" value="BIOTIN PROTEIN LIGASE"/>
    <property type="match status" value="1"/>
</dbReference>
<dbReference type="Gene3D" id="3.30.930.10">
    <property type="entry name" value="Bira Bifunctional Protein, Domain 2"/>
    <property type="match status" value="1"/>
</dbReference>
<sequence>MAGEEPGLVIFAEAQTAGRGRRENRWQAPAGKDLMFTLLMRPEGPVALWPRMTTLAALAICKAIEEELPLSPQIKWPNDVYLRDRKVSGLLAEAVITQTGPMLVLGIGLNVNTREFPPELAGAATSLLLSLPQSPVIEFDRNDLAASLLRHLHEQMGRLEDGFLEAVSEVRERSWLLGRQIRATVDGAEIYGRAVDLDLEGHLRLALPDGSLRTLSSAESIRQVV</sequence>
<dbReference type="PANTHER" id="PTHR12835:SF5">
    <property type="entry name" value="BIOTIN--PROTEIN LIGASE"/>
    <property type="match status" value="1"/>
</dbReference>
<proteinExistence type="predicted"/>
<dbReference type="GO" id="GO:0004077">
    <property type="term" value="F:biotin--[biotin carboxyl-carrier protein] ligase activity"/>
    <property type="evidence" value="ECO:0007669"/>
    <property type="project" value="UniProtKB-EC"/>
</dbReference>
<dbReference type="GO" id="GO:0005737">
    <property type="term" value="C:cytoplasm"/>
    <property type="evidence" value="ECO:0007669"/>
    <property type="project" value="TreeGrafter"/>
</dbReference>
<organism evidence="6 7">
    <name type="scientific">Brevifollis gellanilyticus</name>
    <dbReference type="NCBI Taxonomy" id="748831"/>
    <lineage>
        <taxon>Bacteria</taxon>
        <taxon>Pseudomonadati</taxon>
        <taxon>Verrucomicrobiota</taxon>
        <taxon>Verrucomicrobiia</taxon>
        <taxon>Verrucomicrobiales</taxon>
        <taxon>Verrucomicrobiaceae</taxon>
    </lineage>
</organism>
<evidence type="ECO:0000256" key="4">
    <source>
        <dbReference type="ARBA" id="ARBA00047846"/>
    </source>
</evidence>
<dbReference type="EMBL" id="BKAG01000023">
    <property type="protein sequence ID" value="GEP43971.1"/>
    <property type="molecule type" value="Genomic_DNA"/>
</dbReference>
<dbReference type="InterPro" id="IPR004408">
    <property type="entry name" value="Biotin_CoA_COase_ligase"/>
</dbReference>
<evidence type="ECO:0000256" key="1">
    <source>
        <dbReference type="ARBA" id="ARBA00022598"/>
    </source>
</evidence>
<dbReference type="Proteomes" id="UP000321577">
    <property type="component" value="Unassembled WGS sequence"/>
</dbReference>
<keyword evidence="7" id="KW-1185">Reference proteome</keyword>
<reference evidence="6 7" key="1">
    <citation type="submission" date="2019-07" db="EMBL/GenBank/DDBJ databases">
        <title>Whole genome shotgun sequence of Brevifollis gellanilyticus NBRC 108608.</title>
        <authorList>
            <person name="Hosoyama A."/>
            <person name="Uohara A."/>
            <person name="Ohji S."/>
            <person name="Ichikawa N."/>
        </authorList>
    </citation>
    <scope>NUCLEOTIDE SEQUENCE [LARGE SCALE GENOMIC DNA]</scope>
    <source>
        <strain evidence="6 7">NBRC 108608</strain>
    </source>
</reference>
<gene>
    <name evidence="6" type="ORF">BGE01nite_32620</name>
</gene>
<name>A0A512MC93_9BACT</name>
<feature type="domain" description="BPL/LPL catalytic" evidence="5">
    <location>
        <begin position="1"/>
        <end position="160"/>
    </location>
</feature>
<accession>A0A512MC93</accession>
<protein>
    <recommendedName>
        <fullName evidence="3">biotin--[biotin carboxyl-carrier protein] ligase</fullName>
        <ecNumber evidence="3">6.3.4.15</ecNumber>
    </recommendedName>
</protein>
<evidence type="ECO:0000256" key="3">
    <source>
        <dbReference type="ARBA" id="ARBA00024227"/>
    </source>
</evidence>
<dbReference type="CDD" id="cd16442">
    <property type="entry name" value="BPL"/>
    <property type="match status" value="1"/>
</dbReference>
<dbReference type="Pfam" id="PF02237">
    <property type="entry name" value="BPL_C"/>
    <property type="match status" value="1"/>
</dbReference>
<dbReference type="InterPro" id="IPR003142">
    <property type="entry name" value="BPL_C"/>
</dbReference>
<evidence type="ECO:0000313" key="6">
    <source>
        <dbReference type="EMBL" id="GEP43971.1"/>
    </source>
</evidence>
<keyword evidence="1 6" id="KW-0436">Ligase</keyword>
<dbReference type="AlphaFoldDB" id="A0A512MC93"/>
<dbReference type="Gene3D" id="2.30.30.100">
    <property type="match status" value="1"/>
</dbReference>